<proteinExistence type="predicted"/>
<dbReference type="PROSITE" id="PS51186">
    <property type="entry name" value="GNAT"/>
    <property type="match status" value="1"/>
</dbReference>
<dbReference type="PANTHER" id="PTHR43072">
    <property type="entry name" value="N-ACETYLTRANSFERASE"/>
    <property type="match status" value="1"/>
</dbReference>
<gene>
    <name evidence="4" type="ORF">LKD81_10495</name>
</gene>
<dbReference type="Gene3D" id="3.40.630.30">
    <property type="match status" value="1"/>
</dbReference>
<dbReference type="SUPFAM" id="SSF55729">
    <property type="entry name" value="Acyl-CoA N-acyltransferases (Nat)"/>
    <property type="match status" value="1"/>
</dbReference>
<dbReference type="AlphaFoldDB" id="A0AAE3ECD5"/>
<dbReference type="PANTHER" id="PTHR43072:SF23">
    <property type="entry name" value="UPF0039 PROTEIN C11D3.02C"/>
    <property type="match status" value="1"/>
</dbReference>
<keyword evidence="5" id="KW-1185">Reference proteome</keyword>
<dbReference type="GO" id="GO:0016747">
    <property type="term" value="F:acyltransferase activity, transferring groups other than amino-acyl groups"/>
    <property type="evidence" value="ECO:0007669"/>
    <property type="project" value="InterPro"/>
</dbReference>
<evidence type="ECO:0000259" key="3">
    <source>
        <dbReference type="PROSITE" id="PS51186"/>
    </source>
</evidence>
<accession>A0AAE3ECD5</accession>
<dbReference type="Proteomes" id="UP001198182">
    <property type="component" value="Unassembled WGS sequence"/>
</dbReference>
<evidence type="ECO:0000256" key="2">
    <source>
        <dbReference type="ARBA" id="ARBA00023315"/>
    </source>
</evidence>
<dbReference type="EMBL" id="JAJEQR010000029">
    <property type="protein sequence ID" value="MCC2231421.1"/>
    <property type="molecule type" value="Genomic_DNA"/>
</dbReference>
<evidence type="ECO:0000313" key="5">
    <source>
        <dbReference type="Proteomes" id="UP001198182"/>
    </source>
</evidence>
<protein>
    <submittedName>
        <fullName evidence="4">N-acetyltransferase family protein</fullName>
    </submittedName>
</protein>
<evidence type="ECO:0000313" key="4">
    <source>
        <dbReference type="EMBL" id="MCC2231421.1"/>
    </source>
</evidence>
<keyword evidence="2" id="KW-0012">Acyltransferase</keyword>
<feature type="domain" description="N-acetyltransferase" evidence="3">
    <location>
        <begin position="3"/>
        <end position="171"/>
    </location>
</feature>
<dbReference type="Pfam" id="PF13420">
    <property type="entry name" value="Acetyltransf_4"/>
    <property type="match status" value="1"/>
</dbReference>
<dbReference type="InterPro" id="IPR016181">
    <property type="entry name" value="Acyl_CoA_acyltransferase"/>
</dbReference>
<reference evidence="4" key="1">
    <citation type="submission" date="2021-10" db="EMBL/GenBank/DDBJ databases">
        <title>Anaerobic single-cell dispensing facilitates the cultivation of human gut bacteria.</title>
        <authorList>
            <person name="Afrizal A."/>
        </authorList>
    </citation>
    <scope>NUCLEOTIDE SEQUENCE</scope>
    <source>
        <strain evidence="4">CLA-AA-H215</strain>
    </source>
</reference>
<keyword evidence="1" id="KW-0808">Transferase</keyword>
<organism evidence="4 5">
    <name type="scientific">Hominifimenecus microfluidus</name>
    <dbReference type="NCBI Taxonomy" id="2885348"/>
    <lineage>
        <taxon>Bacteria</taxon>
        <taxon>Bacillati</taxon>
        <taxon>Bacillota</taxon>
        <taxon>Clostridia</taxon>
        <taxon>Lachnospirales</taxon>
        <taxon>Lachnospiraceae</taxon>
        <taxon>Hominifimenecus</taxon>
    </lineage>
</organism>
<name>A0AAE3ECD5_9FIRM</name>
<dbReference type="RefSeq" id="WP_308453941.1">
    <property type="nucleotide sequence ID" value="NZ_JAJEQR010000029.1"/>
</dbReference>
<comment type="caution">
    <text evidence="4">The sequence shown here is derived from an EMBL/GenBank/DDBJ whole genome shotgun (WGS) entry which is preliminary data.</text>
</comment>
<dbReference type="InterPro" id="IPR000182">
    <property type="entry name" value="GNAT_dom"/>
</dbReference>
<sequence>MNLRIRIASEEDAQALLALYAPYVEYTAITFEYEVPSAEAFRERIRETMRKYPYLVLEVDGVPAGYAYASPFHDRPAYDWAVETSIYMGEQYRKIGGGRLLHEGLEEALRLQGIRNMNACIAYPKEEDEYLTKNSVEFHSHLCYRLVGEFYQCGYKFGRWYDMVWMEKLIGPHEVPAAPIRPFPEIREQAAAMLAHYARNIKEV</sequence>
<evidence type="ECO:0000256" key="1">
    <source>
        <dbReference type="ARBA" id="ARBA00022679"/>
    </source>
</evidence>